<dbReference type="Proteomes" id="UP000435138">
    <property type="component" value="Unassembled WGS sequence"/>
</dbReference>
<sequence length="126" mass="14069">MKNVRQNELADRRSAAADAKASLLKAYQAARTVAAPLQAAKQAERASLIEAREARRVERDRLKHEERVLHETKAAEEQAAAEHAATADARARASAENTRISRVIEDEAARKAERDKRYANRKARQA</sequence>
<proteinExistence type="predicted"/>
<evidence type="ECO:0000256" key="1">
    <source>
        <dbReference type="SAM" id="MobiDB-lite"/>
    </source>
</evidence>
<dbReference type="RefSeq" id="WP_153354225.1">
    <property type="nucleotide sequence ID" value="NZ_JAYKOO010000010.1"/>
</dbReference>
<gene>
    <name evidence="2" type="ORF">GAO09_11890</name>
</gene>
<keyword evidence="3" id="KW-1185">Reference proteome</keyword>
<evidence type="ECO:0000313" key="2">
    <source>
        <dbReference type="EMBL" id="MQY46734.1"/>
    </source>
</evidence>
<dbReference type="EMBL" id="WIXI01000042">
    <property type="protein sequence ID" value="MQY46734.1"/>
    <property type="molecule type" value="Genomic_DNA"/>
</dbReference>
<dbReference type="Pfam" id="PF20089">
    <property type="entry name" value="DUF6481"/>
    <property type="match status" value="1"/>
</dbReference>
<feature type="region of interest" description="Disordered" evidence="1">
    <location>
        <begin position="78"/>
        <end position="126"/>
    </location>
</feature>
<organism evidence="2 3">
    <name type="scientific">Endobacterium cereale</name>
    <dbReference type="NCBI Taxonomy" id="2663029"/>
    <lineage>
        <taxon>Bacteria</taxon>
        <taxon>Pseudomonadati</taxon>
        <taxon>Pseudomonadota</taxon>
        <taxon>Alphaproteobacteria</taxon>
        <taxon>Hyphomicrobiales</taxon>
        <taxon>Rhizobiaceae</taxon>
        <taxon>Endobacterium</taxon>
    </lineage>
</organism>
<name>A0A6A8A7Q2_9HYPH</name>
<feature type="compositionally biased region" description="Basic and acidic residues" evidence="1">
    <location>
        <begin position="102"/>
        <end position="118"/>
    </location>
</feature>
<accession>A0A6A8A7Q2</accession>
<feature type="compositionally biased region" description="Low complexity" evidence="1">
    <location>
        <begin position="78"/>
        <end position="96"/>
    </location>
</feature>
<dbReference type="InterPro" id="IPR045510">
    <property type="entry name" value="DUF6481"/>
</dbReference>
<reference evidence="2 3" key="1">
    <citation type="submission" date="2019-11" db="EMBL/GenBank/DDBJ databases">
        <title>Genome analysis of Rhizobacterium cereale a novel genus and species isolated from maize roots in North Spain.</title>
        <authorList>
            <person name="Menendez E."/>
            <person name="Flores-Felix J.D."/>
            <person name="Ramirez-Bahena M.-H."/>
            <person name="Igual J.M."/>
            <person name="Garcia-Fraile P."/>
            <person name="Peix A."/>
            <person name="Velazquez E."/>
        </authorList>
    </citation>
    <scope>NUCLEOTIDE SEQUENCE [LARGE SCALE GENOMIC DNA]</scope>
    <source>
        <strain evidence="2 3">RZME27</strain>
    </source>
</reference>
<evidence type="ECO:0000313" key="3">
    <source>
        <dbReference type="Proteomes" id="UP000435138"/>
    </source>
</evidence>
<dbReference type="AlphaFoldDB" id="A0A6A8A7Q2"/>
<protein>
    <submittedName>
        <fullName evidence="2">Uncharacterized protein</fullName>
    </submittedName>
</protein>
<comment type="caution">
    <text evidence="2">The sequence shown here is derived from an EMBL/GenBank/DDBJ whole genome shotgun (WGS) entry which is preliminary data.</text>
</comment>